<dbReference type="OrthoDB" id="3681982at2"/>
<dbReference type="eggNOG" id="ENOG5030RVZ">
    <property type="taxonomic scope" value="Bacteria"/>
</dbReference>
<organism evidence="1 2">
    <name type="scientific">Actinokineospora spheciospongiae</name>
    <dbReference type="NCBI Taxonomy" id="909613"/>
    <lineage>
        <taxon>Bacteria</taxon>
        <taxon>Bacillati</taxon>
        <taxon>Actinomycetota</taxon>
        <taxon>Actinomycetes</taxon>
        <taxon>Pseudonocardiales</taxon>
        <taxon>Pseudonocardiaceae</taxon>
        <taxon>Actinokineospora</taxon>
    </lineage>
</organism>
<dbReference type="EMBL" id="AYXG01000107">
    <property type="protein sequence ID" value="EWC61536.1"/>
    <property type="molecule type" value="Genomic_DNA"/>
</dbReference>
<dbReference type="Proteomes" id="UP000019277">
    <property type="component" value="Unassembled WGS sequence"/>
</dbReference>
<name>W7IYG4_9PSEU</name>
<keyword evidence="2" id="KW-1185">Reference proteome</keyword>
<evidence type="ECO:0000313" key="2">
    <source>
        <dbReference type="Proteomes" id="UP000019277"/>
    </source>
</evidence>
<protein>
    <submittedName>
        <fullName evidence="1">Uncharacterized protein</fullName>
    </submittedName>
</protein>
<comment type="caution">
    <text evidence="1">The sequence shown here is derived from an EMBL/GenBank/DDBJ whole genome shotgun (WGS) entry which is preliminary data.</text>
</comment>
<dbReference type="STRING" id="909613.UO65_3184"/>
<gene>
    <name evidence="1" type="ORF">UO65_3184</name>
</gene>
<dbReference type="RefSeq" id="WP_035283180.1">
    <property type="nucleotide sequence ID" value="NZ_AYXG01000107.1"/>
</dbReference>
<dbReference type="AlphaFoldDB" id="W7IYG4"/>
<accession>A0A8E3BF13</accession>
<proteinExistence type="predicted"/>
<evidence type="ECO:0000313" key="1">
    <source>
        <dbReference type="EMBL" id="EWC61536.1"/>
    </source>
</evidence>
<sequence length="198" mass="21115">MDVAQYAAATEVARRLAGRLSDDVVAVVQAQYAAGEPELAVAALLLNLVAEGVAVTAQEATLIRSLTPDPTDPALADLALADTAPAPAYRFSPTGPPEAPDPTPVDEVLATEAPLIGARRVRRAWRDPLPDAPNRPTWVYLVQVAPEVDELRAYSTLTAHLWMRKQEKWPVEVIADGGLLPPYQAAAVTAARQIWAAA</sequence>
<reference evidence="1 2" key="1">
    <citation type="journal article" date="2014" name="Genome Announc.">
        <title>Draft Genome Sequence of the Antitrypanosomally Active Sponge-Associated Bacterium Actinokineospora sp. Strain EG49.</title>
        <authorList>
            <person name="Harjes J."/>
            <person name="Ryu T."/>
            <person name="Abdelmohsen U.R."/>
            <person name="Moitinho-Silva L."/>
            <person name="Horn H."/>
            <person name="Ravasi T."/>
            <person name="Hentschel U."/>
        </authorList>
    </citation>
    <scope>NUCLEOTIDE SEQUENCE [LARGE SCALE GENOMIC DNA]</scope>
    <source>
        <strain evidence="1 2">EG49</strain>
    </source>
</reference>
<accession>W7IYG4</accession>